<dbReference type="Proteomes" id="UP001142055">
    <property type="component" value="Chromosome 3"/>
</dbReference>
<proteinExistence type="predicted"/>
<feature type="compositionally biased region" description="Low complexity" evidence="1">
    <location>
        <begin position="64"/>
        <end position="74"/>
    </location>
</feature>
<keyword evidence="3" id="KW-1185">Reference proteome</keyword>
<comment type="caution">
    <text evidence="2">The sequence shown here is derived from an EMBL/GenBank/DDBJ whole genome shotgun (WGS) entry which is preliminary data.</text>
</comment>
<sequence length="313" mass="35763">MESTSRSKSTTKRTKKSTNIIPVTNIIPKRVVPPGHPKFDEWQNQLKASKSNDDLNQTVRESSNKLSASSLNSNPDDSSEVTTTTIEKTANLNHNIIFEDSNDFINSTNFGSGFSQKRRTTNVVNKSQAKSSSKQDRRKTMLFQPMDSIIPNRTFPPGHPKFDEWRNGLNSTRSSSQDSSQTNRMANTTRLNLSSSSIDSEVTSLNDRSQHNETMTLNRMKELQELISTPEMVRSMQRIRARLNKMDNDQSENTNLKVLESSNLNGDKQSEIEYLKKFIMDRTIPLIEAFEVVDLYERMETLLNIKRTFSRDV</sequence>
<name>A0A9Q0RK94_BLOTA</name>
<evidence type="ECO:0000313" key="3">
    <source>
        <dbReference type="Proteomes" id="UP001142055"/>
    </source>
</evidence>
<gene>
    <name evidence="2" type="ORF">RDWZM_008618</name>
</gene>
<evidence type="ECO:0000256" key="1">
    <source>
        <dbReference type="SAM" id="MobiDB-lite"/>
    </source>
</evidence>
<protein>
    <submittedName>
        <fullName evidence="2">Uncharacterized protein</fullName>
    </submittedName>
</protein>
<organism evidence="2 3">
    <name type="scientific">Blomia tropicalis</name>
    <name type="common">Mite</name>
    <dbReference type="NCBI Taxonomy" id="40697"/>
    <lineage>
        <taxon>Eukaryota</taxon>
        <taxon>Metazoa</taxon>
        <taxon>Ecdysozoa</taxon>
        <taxon>Arthropoda</taxon>
        <taxon>Chelicerata</taxon>
        <taxon>Arachnida</taxon>
        <taxon>Acari</taxon>
        <taxon>Acariformes</taxon>
        <taxon>Sarcoptiformes</taxon>
        <taxon>Astigmata</taxon>
        <taxon>Glycyphagoidea</taxon>
        <taxon>Echimyopodidae</taxon>
        <taxon>Blomia</taxon>
    </lineage>
</organism>
<feature type="compositionally biased region" description="Polar residues" evidence="1">
    <location>
        <begin position="185"/>
        <end position="207"/>
    </location>
</feature>
<reference evidence="2" key="1">
    <citation type="submission" date="2022-12" db="EMBL/GenBank/DDBJ databases">
        <title>Genome assemblies of Blomia tropicalis.</title>
        <authorList>
            <person name="Cui Y."/>
        </authorList>
    </citation>
    <scope>NUCLEOTIDE SEQUENCE</scope>
    <source>
        <tissue evidence="2">Adult mites</tissue>
    </source>
</reference>
<dbReference type="AlphaFoldDB" id="A0A9Q0RK94"/>
<dbReference type="EMBL" id="JAPWDV010000003">
    <property type="protein sequence ID" value="KAJ6217461.1"/>
    <property type="molecule type" value="Genomic_DNA"/>
</dbReference>
<feature type="region of interest" description="Disordered" evidence="1">
    <location>
        <begin position="112"/>
        <end position="143"/>
    </location>
</feature>
<evidence type="ECO:0000313" key="2">
    <source>
        <dbReference type="EMBL" id="KAJ6217461.1"/>
    </source>
</evidence>
<feature type="compositionally biased region" description="Polar residues" evidence="1">
    <location>
        <begin position="112"/>
        <end position="132"/>
    </location>
</feature>
<feature type="region of interest" description="Disordered" evidence="1">
    <location>
        <begin position="166"/>
        <end position="207"/>
    </location>
</feature>
<accession>A0A9Q0RK94</accession>
<feature type="compositionally biased region" description="Polar residues" evidence="1">
    <location>
        <begin position="42"/>
        <end position="61"/>
    </location>
</feature>
<feature type="compositionally biased region" description="Low complexity" evidence="1">
    <location>
        <begin position="170"/>
        <end position="184"/>
    </location>
</feature>
<feature type="region of interest" description="Disordered" evidence="1">
    <location>
        <begin position="1"/>
        <end position="81"/>
    </location>
</feature>